<protein>
    <submittedName>
        <fullName evidence="6">TetR/AcrR family transcriptional regulator</fullName>
    </submittedName>
</protein>
<evidence type="ECO:0000256" key="4">
    <source>
        <dbReference type="PROSITE-ProRule" id="PRU00335"/>
    </source>
</evidence>
<dbReference type="EMBL" id="PKUQ01000001">
    <property type="protein sequence ID" value="PLW79230.1"/>
    <property type="molecule type" value="Genomic_DNA"/>
</dbReference>
<dbReference type="Pfam" id="PF14246">
    <property type="entry name" value="TetR_C_7"/>
    <property type="match status" value="1"/>
</dbReference>
<keyword evidence="7" id="KW-1185">Reference proteome</keyword>
<dbReference type="RefSeq" id="WP_101532312.1">
    <property type="nucleotide sequence ID" value="NZ_PKUQ01000001.1"/>
</dbReference>
<evidence type="ECO:0000256" key="3">
    <source>
        <dbReference type="ARBA" id="ARBA00023163"/>
    </source>
</evidence>
<dbReference type="OrthoDB" id="7584337at2"/>
<dbReference type="Gene3D" id="1.10.357.10">
    <property type="entry name" value="Tetracycline Repressor, domain 2"/>
    <property type="match status" value="1"/>
</dbReference>
<dbReference type="GO" id="GO:0003700">
    <property type="term" value="F:DNA-binding transcription factor activity"/>
    <property type="evidence" value="ECO:0007669"/>
    <property type="project" value="TreeGrafter"/>
</dbReference>
<evidence type="ECO:0000313" key="7">
    <source>
        <dbReference type="Proteomes" id="UP000234881"/>
    </source>
</evidence>
<evidence type="ECO:0000259" key="5">
    <source>
        <dbReference type="PROSITE" id="PS50977"/>
    </source>
</evidence>
<dbReference type="InterPro" id="IPR039536">
    <property type="entry name" value="TetR_C_Proteobacteria"/>
</dbReference>
<dbReference type="PANTHER" id="PTHR30055:SF119">
    <property type="entry name" value="NALC"/>
    <property type="match status" value="1"/>
</dbReference>
<dbReference type="Pfam" id="PF00440">
    <property type="entry name" value="TetR_N"/>
    <property type="match status" value="1"/>
</dbReference>
<keyword evidence="3" id="KW-0804">Transcription</keyword>
<dbReference type="InterPro" id="IPR050109">
    <property type="entry name" value="HTH-type_TetR-like_transc_reg"/>
</dbReference>
<keyword evidence="2 4" id="KW-0238">DNA-binding</keyword>
<gene>
    <name evidence="6" type="ORF">C0081_03160</name>
</gene>
<name>A0A2N5XXK7_9HYPH</name>
<dbReference type="GO" id="GO:0000976">
    <property type="term" value="F:transcription cis-regulatory region binding"/>
    <property type="evidence" value="ECO:0007669"/>
    <property type="project" value="TreeGrafter"/>
</dbReference>
<comment type="caution">
    <text evidence="6">The sequence shown here is derived from an EMBL/GenBank/DDBJ whole genome shotgun (WGS) entry which is preliminary data.</text>
</comment>
<accession>A0A2N5XXK7</accession>
<evidence type="ECO:0000313" key="6">
    <source>
        <dbReference type="EMBL" id="PLW79230.1"/>
    </source>
</evidence>
<dbReference type="PANTHER" id="PTHR30055">
    <property type="entry name" value="HTH-TYPE TRANSCRIPTIONAL REGULATOR RUTR"/>
    <property type="match status" value="1"/>
</dbReference>
<feature type="domain" description="HTH tetR-type" evidence="5">
    <location>
        <begin position="6"/>
        <end position="66"/>
    </location>
</feature>
<reference evidence="6 7" key="1">
    <citation type="submission" date="2018-01" db="EMBL/GenBank/DDBJ databases">
        <title>The draft genome sequence of Cohaesibacter sp. H1304.</title>
        <authorList>
            <person name="Wang N.-N."/>
            <person name="Du Z.-J."/>
        </authorList>
    </citation>
    <scope>NUCLEOTIDE SEQUENCE [LARGE SCALE GENOMIC DNA]</scope>
    <source>
        <strain evidence="6 7">H1304</strain>
    </source>
</reference>
<feature type="DNA-binding region" description="H-T-H motif" evidence="4">
    <location>
        <begin position="29"/>
        <end position="48"/>
    </location>
</feature>
<dbReference type="Gene3D" id="1.10.10.60">
    <property type="entry name" value="Homeodomain-like"/>
    <property type="match status" value="1"/>
</dbReference>
<dbReference type="AlphaFoldDB" id="A0A2N5XXK7"/>
<dbReference type="PRINTS" id="PR00455">
    <property type="entry name" value="HTHTETR"/>
</dbReference>
<proteinExistence type="predicted"/>
<dbReference type="Proteomes" id="UP000234881">
    <property type="component" value="Unassembled WGS sequence"/>
</dbReference>
<sequence>MRVKTGEKRSKIVKVASEVFGELGFHRASMATISARLGGSKATLYGYFKSKEQLFAAVLMDALEEHGNEVFLLFKNFGPDVAETLTTFGRAYLKFLSRPEVLAVSKMAMSDGASSNLAPELYQIGKQRGLLEIQAYLQRLMDNGVLLAPSAQIASLHLKALLEAGVVEPQLYGVEPHLPIDEAVEVAVSAFLKAYMVVQAR</sequence>
<evidence type="ECO:0000256" key="1">
    <source>
        <dbReference type="ARBA" id="ARBA00023015"/>
    </source>
</evidence>
<keyword evidence="1" id="KW-0805">Transcription regulation</keyword>
<dbReference type="PROSITE" id="PS50977">
    <property type="entry name" value="HTH_TETR_2"/>
    <property type="match status" value="1"/>
</dbReference>
<dbReference type="InterPro" id="IPR001647">
    <property type="entry name" value="HTH_TetR"/>
</dbReference>
<organism evidence="6 7">
    <name type="scientific">Cohaesibacter celericrescens</name>
    <dbReference type="NCBI Taxonomy" id="2067669"/>
    <lineage>
        <taxon>Bacteria</taxon>
        <taxon>Pseudomonadati</taxon>
        <taxon>Pseudomonadota</taxon>
        <taxon>Alphaproteobacteria</taxon>
        <taxon>Hyphomicrobiales</taxon>
        <taxon>Cohaesibacteraceae</taxon>
    </lineage>
</organism>
<dbReference type="SUPFAM" id="SSF46689">
    <property type="entry name" value="Homeodomain-like"/>
    <property type="match status" value="1"/>
</dbReference>
<dbReference type="InterPro" id="IPR009057">
    <property type="entry name" value="Homeodomain-like_sf"/>
</dbReference>
<dbReference type="FunFam" id="1.10.10.60:FF:000141">
    <property type="entry name" value="TetR family transcriptional regulator"/>
    <property type="match status" value="1"/>
</dbReference>
<evidence type="ECO:0000256" key="2">
    <source>
        <dbReference type="ARBA" id="ARBA00023125"/>
    </source>
</evidence>